<gene>
    <name evidence="5" type="ORF">ELQ92_09305</name>
</gene>
<feature type="domain" description="N-acetyltransferase" evidence="4">
    <location>
        <begin position="2"/>
        <end position="176"/>
    </location>
</feature>
<dbReference type="CDD" id="cd04301">
    <property type="entry name" value="NAT_SF"/>
    <property type="match status" value="1"/>
</dbReference>
<dbReference type="PROSITE" id="PS51186">
    <property type="entry name" value="GNAT"/>
    <property type="match status" value="1"/>
</dbReference>
<dbReference type="SUPFAM" id="SSF55729">
    <property type="entry name" value="Acyl-CoA N-acyltransferases (Nat)"/>
    <property type="match status" value="1"/>
</dbReference>
<dbReference type="GO" id="GO:0008080">
    <property type="term" value="F:N-acetyltransferase activity"/>
    <property type="evidence" value="ECO:0007669"/>
    <property type="project" value="TreeGrafter"/>
</dbReference>
<proteinExistence type="predicted"/>
<dbReference type="PANTHER" id="PTHR10545:SF42">
    <property type="entry name" value="ACETYLTRANSFERASE"/>
    <property type="match status" value="1"/>
</dbReference>
<name>A0A444QAX0_9MICO</name>
<evidence type="ECO:0000313" key="5">
    <source>
        <dbReference type="EMBL" id="RWZ61209.1"/>
    </source>
</evidence>
<reference evidence="5 6" key="1">
    <citation type="submission" date="2018-12" db="EMBL/GenBank/DDBJ databases">
        <authorList>
            <person name="Li F."/>
        </authorList>
    </citation>
    <scope>NUCLEOTIDE SEQUENCE [LARGE SCALE GENOMIC DNA]</scope>
    <source>
        <strain evidence="5 6">8H24J-4-2</strain>
    </source>
</reference>
<dbReference type="Gene3D" id="3.40.630.30">
    <property type="match status" value="1"/>
</dbReference>
<protein>
    <submittedName>
        <fullName evidence="5">GNAT family N-acetyltransferase</fullName>
    </submittedName>
</protein>
<dbReference type="AlphaFoldDB" id="A0A444QAX0"/>
<evidence type="ECO:0000313" key="6">
    <source>
        <dbReference type="Proteomes" id="UP000288603"/>
    </source>
</evidence>
<keyword evidence="1 5" id="KW-0808">Transferase</keyword>
<keyword evidence="2" id="KW-0012">Acyltransferase</keyword>
<dbReference type="RefSeq" id="WP_128498705.1">
    <property type="nucleotide sequence ID" value="NZ_RZNC01000003.1"/>
</dbReference>
<feature type="region of interest" description="Disordered" evidence="3">
    <location>
        <begin position="155"/>
        <end position="180"/>
    </location>
</feature>
<accession>A0A444QAX0</accession>
<feature type="compositionally biased region" description="Basic and acidic residues" evidence="3">
    <location>
        <begin position="161"/>
        <end position="171"/>
    </location>
</feature>
<evidence type="ECO:0000256" key="1">
    <source>
        <dbReference type="ARBA" id="ARBA00022679"/>
    </source>
</evidence>
<keyword evidence="6" id="KW-1185">Reference proteome</keyword>
<dbReference type="PANTHER" id="PTHR10545">
    <property type="entry name" value="DIAMINE N-ACETYLTRANSFERASE"/>
    <property type="match status" value="1"/>
</dbReference>
<dbReference type="Proteomes" id="UP000288603">
    <property type="component" value="Unassembled WGS sequence"/>
</dbReference>
<dbReference type="InterPro" id="IPR016181">
    <property type="entry name" value="Acyl_CoA_acyltransferase"/>
</dbReference>
<evidence type="ECO:0000256" key="2">
    <source>
        <dbReference type="ARBA" id="ARBA00023315"/>
    </source>
</evidence>
<dbReference type="InterPro" id="IPR051016">
    <property type="entry name" value="Diverse_Substrate_AcTransf"/>
</dbReference>
<dbReference type="OrthoDB" id="9805924at2"/>
<sequence length="180" mass="19974">MTEIRQARADDFFPWLTLYEDYATFYHAPITDERAVQTWQWITNGEYGLRAFVVEDPDADAAAGTPSLIALAHVRTIAQPLEGTTALYLDDLYVAESARGRGVASDILAFLRDLARSEGHSGVSWITAADNETAQRVYDRLATRTTWVTYEMSVGPRTHGTHSEHSEHNEPDETAPTGAS</sequence>
<dbReference type="EMBL" id="RZNC01000003">
    <property type="protein sequence ID" value="RWZ61209.1"/>
    <property type="molecule type" value="Genomic_DNA"/>
</dbReference>
<dbReference type="InterPro" id="IPR000182">
    <property type="entry name" value="GNAT_dom"/>
</dbReference>
<comment type="caution">
    <text evidence="5">The sequence shown here is derived from an EMBL/GenBank/DDBJ whole genome shotgun (WGS) entry which is preliminary data.</text>
</comment>
<evidence type="ECO:0000259" key="4">
    <source>
        <dbReference type="PROSITE" id="PS51186"/>
    </source>
</evidence>
<organism evidence="5 6">
    <name type="scientific">Labedella populi</name>
    <dbReference type="NCBI Taxonomy" id="2498850"/>
    <lineage>
        <taxon>Bacteria</taxon>
        <taxon>Bacillati</taxon>
        <taxon>Actinomycetota</taxon>
        <taxon>Actinomycetes</taxon>
        <taxon>Micrococcales</taxon>
        <taxon>Microbacteriaceae</taxon>
        <taxon>Labedella</taxon>
    </lineage>
</organism>
<dbReference type="Pfam" id="PF00583">
    <property type="entry name" value="Acetyltransf_1"/>
    <property type="match status" value="1"/>
</dbReference>
<evidence type="ECO:0000256" key="3">
    <source>
        <dbReference type="SAM" id="MobiDB-lite"/>
    </source>
</evidence>